<keyword evidence="4" id="KW-1185">Reference proteome</keyword>
<organism evidence="4 5">
    <name type="scientific">Saccoglossus kowalevskii</name>
    <name type="common">Acorn worm</name>
    <dbReference type="NCBI Taxonomy" id="10224"/>
    <lineage>
        <taxon>Eukaryota</taxon>
        <taxon>Metazoa</taxon>
        <taxon>Hemichordata</taxon>
        <taxon>Enteropneusta</taxon>
        <taxon>Harrimaniidae</taxon>
        <taxon>Saccoglossus</taxon>
    </lineage>
</organism>
<keyword evidence="1" id="KW-0547">Nucleotide-binding</keyword>
<dbReference type="InterPro" id="IPR001977">
    <property type="entry name" value="Depp_CoAkinase"/>
</dbReference>
<dbReference type="CDD" id="cd02022">
    <property type="entry name" value="DPCK"/>
    <property type="match status" value="1"/>
</dbReference>
<dbReference type="PROSITE" id="PS51219">
    <property type="entry name" value="DPCK"/>
    <property type="match status" value="1"/>
</dbReference>
<dbReference type="SUPFAM" id="SSF52374">
    <property type="entry name" value="Nucleotidylyl transferase"/>
    <property type="match status" value="1"/>
</dbReference>
<reference evidence="5" key="1">
    <citation type="submission" date="2025-08" db="UniProtKB">
        <authorList>
            <consortium name="RefSeq"/>
        </authorList>
    </citation>
    <scope>IDENTIFICATION</scope>
    <source>
        <tissue evidence="5">Testes</tissue>
    </source>
</reference>
<dbReference type="NCBIfam" id="TIGR00152">
    <property type="entry name" value="dephospho-CoA kinase"/>
    <property type="match status" value="1"/>
</dbReference>
<sequence>MYRTGLLLLTSSVSNIQCSILPILSQAAECIKETLYVNLQTDNSTICVTVNLRLRRTMKMKEMLSYGSIVLGGTFDRLHNGHKILLSVSCLLAEERITVGVTDGKMNCKKTVCELICPIEERISDVVGFIRDIKPSVLRDQSVVPIIDPFGPSIVDPDMQCIVVSEETKKGGNMVNQKRIDKVCGISSSSQRQRLLGTLLKPPQLRGGLTTKPYILGLTGGSASGKSSICKRLQTLGAGVIDCDKLGHKAYEPGTEAYRNVIRAFGEDIVADNGQINRKALGAKVFADKSRLQVLNQIVWPEIANLFNQQIAALAKQGEEVIVLDAAVLIEANWTKYVHEVWVSIIPKDEAITRIINRDGLTNDRALQRIESQITNNERVKDANVIFSTLWEPDITQKQVEKAWKLLMERLPTIESDSKL</sequence>
<dbReference type="Pfam" id="PF01121">
    <property type="entry name" value="CoaE"/>
    <property type="match status" value="1"/>
</dbReference>
<dbReference type="InterPro" id="IPR004821">
    <property type="entry name" value="Cyt_trans-like"/>
</dbReference>
<dbReference type="Pfam" id="PF01467">
    <property type="entry name" value="CTP_transf_like"/>
    <property type="match status" value="1"/>
</dbReference>
<dbReference type="PANTHER" id="PTHR10695">
    <property type="entry name" value="DEPHOSPHO-COA KINASE-RELATED"/>
    <property type="match status" value="1"/>
</dbReference>
<dbReference type="InterPro" id="IPR014729">
    <property type="entry name" value="Rossmann-like_a/b/a_fold"/>
</dbReference>
<gene>
    <name evidence="5" type="primary">LOC100370768</name>
</gene>
<dbReference type="InterPro" id="IPR027417">
    <property type="entry name" value="P-loop_NTPase"/>
</dbReference>
<keyword evidence="2" id="KW-0067">ATP-binding</keyword>
<dbReference type="RefSeq" id="XP_006818858.1">
    <property type="nucleotide sequence ID" value="XM_006818795.1"/>
</dbReference>
<dbReference type="SUPFAM" id="SSF52540">
    <property type="entry name" value="P-loop containing nucleoside triphosphate hydrolases"/>
    <property type="match status" value="1"/>
</dbReference>
<accession>A0ABM0MFR7</accession>
<evidence type="ECO:0000313" key="5">
    <source>
        <dbReference type="RefSeq" id="XP_006818858.1"/>
    </source>
</evidence>
<proteinExistence type="inferred from homology"/>
<evidence type="ECO:0000313" key="4">
    <source>
        <dbReference type="Proteomes" id="UP000694865"/>
    </source>
</evidence>
<evidence type="ECO:0000256" key="1">
    <source>
        <dbReference type="ARBA" id="ARBA00022741"/>
    </source>
</evidence>
<dbReference type="HAMAP" id="MF_00376">
    <property type="entry name" value="Dephospho_CoA_kinase"/>
    <property type="match status" value="1"/>
</dbReference>
<protein>
    <submittedName>
        <fullName evidence="5">Bifunctional coenzyme A synthase-like</fullName>
    </submittedName>
</protein>
<dbReference type="Gene3D" id="3.40.50.620">
    <property type="entry name" value="HUPs"/>
    <property type="match status" value="1"/>
</dbReference>
<dbReference type="Gene3D" id="3.40.50.300">
    <property type="entry name" value="P-loop containing nucleotide triphosphate hydrolases"/>
    <property type="match status" value="1"/>
</dbReference>
<feature type="domain" description="Cytidyltransferase-like" evidence="3">
    <location>
        <begin position="70"/>
        <end position="136"/>
    </location>
</feature>
<dbReference type="Proteomes" id="UP000694865">
    <property type="component" value="Unplaced"/>
</dbReference>
<name>A0ABM0MFR7_SACKO</name>
<dbReference type="GeneID" id="100370768"/>
<evidence type="ECO:0000259" key="3">
    <source>
        <dbReference type="Pfam" id="PF01467"/>
    </source>
</evidence>
<evidence type="ECO:0000256" key="2">
    <source>
        <dbReference type="ARBA" id="ARBA00022840"/>
    </source>
</evidence>
<dbReference type="PANTHER" id="PTHR10695:SF46">
    <property type="entry name" value="BIFUNCTIONAL COENZYME A SYNTHASE-RELATED"/>
    <property type="match status" value="1"/>
</dbReference>